<gene>
    <name evidence="1" type="ORF">CMQ_2528</name>
</gene>
<dbReference type="GeneID" id="25975527"/>
<protein>
    <submittedName>
        <fullName evidence="1">Uncharacterized protein</fullName>
    </submittedName>
</protein>
<evidence type="ECO:0000313" key="1">
    <source>
        <dbReference type="EMBL" id="EFX02599.1"/>
    </source>
</evidence>
<dbReference type="EMBL" id="GL629769">
    <property type="protein sequence ID" value="EFX02599.1"/>
    <property type="molecule type" value="Genomic_DNA"/>
</dbReference>
<dbReference type="HOGENOM" id="CLU_831714_0_0_1"/>
<reference evidence="1 2" key="1">
    <citation type="journal article" date="2011" name="Proc. Natl. Acad. Sci. U.S.A.">
        <title>Genome and transcriptome analyses of the mountain pine beetle-fungal symbiont Grosmannia clavigera, a lodgepole pine pathogen.</title>
        <authorList>
            <person name="DiGuistini S."/>
            <person name="Wang Y."/>
            <person name="Liao N.Y."/>
            <person name="Taylor G."/>
            <person name="Tanguay P."/>
            <person name="Feau N."/>
            <person name="Henrissat B."/>
            <person name="Chan S.K."/>
            <person name="Hesse-Orce U."/>
            <person name="Alamouti S.M."/>
            <person name="Tsui C.K.M."/>
            <person name="Docking R.T."/>
            <person name="Levasseur A."/>
            <person name="Haridas S."/>
            <person name="Robertson G."/>
            <person name="Birol I."/>
            <person name="Holt R.A."/>
            <person name="Marra M.A."/>
            <person name="Hamelin R.C."/>
            <person name="Hirst M."/>
            <person name="Jones S.J.M."/>
            <person name="Bohlmann J."/>
            <person name="Breuil C."/>
        </authorList>
    </citation>
    <scope>NUCLEOTIDE SEQUENCE [LARGE SCALE GENOMIC DNA]</scope>
    <source>
        <strain evidence="2">kw1407 / UAMH 11150</strain>
    </source>
</reference>
<dbReference type="RefSeq" id="XP_014172081.1">
    <property type="nucleotide sequence ID" value="XM_014316606.1"/>
</dbReference>
<dbReference type="Proteomes" id="UP000007796">
    <property type="component" value="Unassembled WGS sequence"/>
</dbReference>
<accession>F0XGL1</accession>
<keyword evidence="2" id="KW-1185">Reference proteome</keyword>
<dbReference type="AlphaFoldDB" id="F0XGL1"/>
<dbReference type="InParanoid" id="F0XGL1"/>
<proteinExistence type="predicted"/>
<evidence type="ECO:0000313" key="2">
    <source>
        <dbReference type="Proteomes" id="UP000007796"/>
    </source>
</evidence>
<organism evidence="2">
    <name type="scientific">Grosmannia clavigera (strain kw1407 / UAMH 11150)</name>
    <name type="common">Blue stain fungus</name>
    <name type="synonym">Graphiocladiella clavigera</name>
    <dbReference type="NCBI Taxonomy" id="655863"/>
    <lineage>
        <taxon>Eukaryota</taxon>
        <taxon>Fungi</taxon>
        <taxon>Dikarya</taxon>
        <taxon>Ascomycota</taxon>
        <taxon>Pezizomycotina</taxon>
        <taxon>Sordariomycetes</taxon>
        <taxon>Sordariomycetidae</taxon>
        <taxon>Ophiostomatales</taxon>
        <taxon>Ophiostomataceae</taxon>
        <taxon>Leptographium</taxon>
    </lineage>
</organism>
<sequence>MAGIIKAVQKHVISQLFRVFNQRPPEEPVLLAALDGRGGSIGAATLPVLSSESGTASRSCAAALPMRLMLSGVGADDGAWGTAGRPGSPALFSHIGLVGLPGPADLLGRIDKIIIAAPGVRIVVRQTRHGHALPEAQLLALGPILHPALPAAGVLVVASPEVAQHRVGRAGMSLQVPDLITQPAVLGTRFGQLVPVAAVPRRHVRHVPLLVRVELLQHVCQSRRVLCRQRRVGLLRVLGCLERLRQHRDGLVEVEVLVCDLCVSFRLPRLPRPSVRTSRHSLCRSSTAAAISDSLPTCCVLARFRTRPTPVTTSSNTRLFSASCRLSSSTIACM</sequence>
<name>F0XGL1_GROCL</name>